<proteinExistence type="predicted"/>
<dbReference type="Proteomes" id="UP000006671">
    <property type="component" value="Unassembled WGS sequence"/>
</dbReference>
<dbReference type="AlphaFoldDB" id="D2V172"/>
<accession>D2V172</accession>
<dbReference type="EMBL" id="GG738848">
    <property type="protein sequence ID" value="EFC49419.1"/>
    <property type="molecule type" value="Genomic_DNA"/>
</dbReference>
<dbReference type="KEGG" id="ngr:NAEGRDRAFT_46011"/>
<dbReference type="InParanoid" id="D2V172"/>
<sequence>MPKRKQTTTSRSNKKVKKEEEDCDSIIEKKIGFEEPEEIKKVKTGSSTDKGEGSSTTPTQKNKRKIFWPVVMKSLQFECSQSKQDVKQLIDITETHGQDFIQYCSLGLFVDESNDEPSLIFNIRYKPAIATFGNVNEVSLYQLIYSPLGKSVIKKDCKPVSRKEYYSSMLDLENAQNSPSTFAWKISYDDGTFDIHVMTEKASNTVRLKKGSYKDYSDSNYAKSKGVSFFDINEIQDTGRPTLFDREDPLQNELDLKVSVSEEITIEFNSEQEIIMEIIDRISKEEQAKIFQHIAKQLQNSLSYVQYVQLMQSVFVPLGVPNSNSIQQTQQEVENPDAIDCGAIFDFQ</sequence>
<feature type="compositionally biased region" description="Polar residues" evidence="1">
    <location>
        <begin position="44"/>
        <end position="60"/>
    </location>
</feature>
<reference evidence="2 3" key="1">
    <citation type="journal article" date="2010" name="Cell">
        <title>The genome of Naegleria gruberi illuminates early eukaryotic versatility.</title>
        <authorList>
            <person name="Fritz-Laylin L.K."/>
            <person name="Prochnik S.E."/>
            <person name="Ginger M.L."/>
            <person name="Dacks J.B."/>
            <person name="Carpenter M.L."/>
            <person name="Field M.C."/>
            <person name="Kuo A."/>
            <person name="Paredez A."/>
            <person name="Chapman J."/>
            <person name="Pham J."/>
            <person name="Shu S."/>
            <person name="Neupane R."/>
            <person name="Cipriano M."/>
            <person name="Mancuso J."/>
            <person name="Tu H."/>
            <person name="Salamov A."/>
            <person name="Lindquist E."/>
            <person name="Shapiro H."/>
            <person name="Lucas S."/>
            <person name="Grigoriev I.V."/>
            <person name="Cande W.Z."/>
            <person name="Fulton C."/>
            <person name="Rokhsar D.S."/>
            <person name="Dawson S.C."/>
        </authorList>
    </citation>
    <scope>NUCLEOTIDE SEQUENCE [LARGE SCALE GENOMIC DNA]</scope>
    <source>
        <strain evidence="2 3">NEG-M</strain>
    </source>
</reference>
<dbReference type="VEuPathDB" id="AmoebaDB:NAEGRDRAFT_46011"/>
<name>D2V172_NAEGR</name>
<evidence type="ECO:0000256" key="1">
    <source>
        <dbReference type="SAM" id="MobiDB-lite"/>
    </source>
</evidence>
<organism evidence="3">
    <name type="scientific">Naegleria gruberi</name>
    <name type="common">Amoeba</name>
    <dbReference type="NCBI Taxonomy" id="5762"/>
    <lineage>
        <taxon>Eukaryota</taxon>
        <taxon>Discoba</taxon>
        <taxon>Heterolobosea</taxon>
        <taxon>Tetramitia</taxon>
        <taxon>Eutetramitia</taxon>
        <taxon>Vahlkampfiidae</taxon>
        <taxon>Naegleria</taxon>
    </lineage>
</organism>
<evidence type="ECO:0000313" key="3">
    <source>
        <dbReference type="Proteomes" id="UP000006671"/>
    </source>
</evidence>
<protein>
    <submittedName>
        <fullName evidence="2">Predicted protein</fullName>
    </submittedName>
</protein>
<keyword evidence="3" id="KW-1185">Reference proteome</keyword>
<gene>
    <name evidence="2" type="ORF">NAEGRDRAFT_46011</name>
</gene>
<feature type="region of interest" description="Disordered" evidence="1">
    <location>
        <begin position="38"/>
        <end position="61"/>
    </location>
</feature>
<dbReference type="RefSeq" id="XP_002682163.1">
    <property type="nucleotide sequence ID" value="XM_002682117.1"/>
</dbReference>
<feature type="compositionally biased region" description="Basic residues" evidence="1">
    <location>
        <begin position="1"/>
        <end position="16"/>
    </location>
</feature>
<evidence type="ECO:0000313" key="2">
    <source>
        <dbReference type="EMBL" id="EFC49419.1"/>
    </source>
</evidence>
<feature type="region of interest" description="Disordered" evidence="1">
    <location>
        <begin position="1"/>
        <end position="22"/>
    </location>
</feature>
<dbReference type="GeneID" id="8862576"/>